<organism evidence="2 3">
    <name type="scientific">Alistipes hominis</name>
    <dbReference type="NCBI Taxonomy" id="2763015"/>
    <lineage>
        <taxon>Bacteria</taxon>
        <taxon>Pseudomonadati</taxon>
        <taxon>Bacteroidota</taxon>
        <taxon>Bacteroidia</taxon>
        <taxon>Bacteroidales</taxon>
        <taxon>Rikenellaceae</taxon>
        <taxon>Alistipes</taxon>
    </lineage>
</organism>
<sequence length="413" mass="45123">MMMILIAGYESSGQIPSVYRRTCLQDSLPALAAPARDQWDRFTSSQTYRMTYVAVPLIAAGLIVAGEDSHFHSLRDNFLPSFRHHYDDYLQYAPAIAMLGLKIGGIQGRSSWGRMLVSDAFSASLMAIAVNTLKHTVKVMRPDGSNRHSFPSGHSATAFMTATMLHKEYGMTRSPWYSIGAYTAATLTGLSRQMNNKHWLSDVLVGAGIGILSTEVGYYLADLIFKGRGITYARLPDRPFDPGYKPSFFGLYLGLNLTPGRYALEDGREASLSTGGTAGVEGAWFITRHIGIGGRATISNMPLSVDKILQDESLDMISGYVGPFFSYPLTCRWLVGGKLLAGYVHYPSCRLSDIRIGDKNGFGFGTGLSVTFLANHKFGMKFSTDYDLVTSGFVPRGGIRHVLTLCGGASIMF</sequence>
<evidence type="ECO:0000259" key="1">
    <source>
        <dbReference type="SMART" id="SM00014"/>
    </source>
</evidence>
<name>A0ABR7CII2_9BACT</name>
<dbReference type="PANTHER" id="PTHR14969:SF13">
    <property type="entry name" value="AT30094P"/>
    <property type="match status" value="1"/>
</dbReference>
<dbReference type="Proteomes" id="UP000636891">
    <property type="component" value="Unassembled WGS sequence"/>
</dbReference>
<comment type="caution">
    <text evidence="2">The sequence shown here is derived from an EMBL/GenBank/DDBJ whole genome shotgun (WGS) entry which is preliminary data.</text>
</comment>
<dbReference type="SUPFAM" id="SSF48317">
    <property type="entry name" value="Acid phosphatase/Vanadium-dependent haloperoxidase"/>
    <property type="match status" value="1"/>
</dbReference>
<dbReference type="SMART" id="SM00014">
    <property type="entry name" value="acidPPc"/>
    <property type="match status" value="1"/>
</dbReference>
<evidence type="ECO:0000313" key="3">
    <source>
        <dbReference type="Proteomes" id="UP000636891"/>
    </source>
</evidence>
<dbReference type="RefSeq" id="WP_101570742.1">
    <property type="nucleotide sequence ID" value="NZ_JACOOK010000001.1"/>
</dbReference>
<gene>
    <name evidence="2" type="ORF">H8S08_00215</name>
</gene>
<accession>A0ABR7CII2</accession>
<keyword evidence="3" id="KW-1185">Reference proteome</keyword>
<dbReference type="Pfam" id="PF01569">
    <property type="entry name" value="PAP2"/>
    <property type="match status" value="1"/>
</dbReference>
<evidence type="ECO:0000313" key="2">
    <source>
        <dbReference type="EMBL" id="MBC5615444.1"/>
    </source>
</evidence>
<protein>
    <submittedName>
        <fullName evidence="2">Phosphatase PAP2 family protein</fullName>
    </submittedName>
</protein>
<dbReference type="CDD" id="cd03394">
    <property type="entry name" value="PAP2_like_5"/>
    <property type="match status" value="1"/>
</dbReference>
<reference evidence="2 3" key="1">
    <citation type="submission" date="2020-08" db="EMBL/GenBank/DDBJ databases">
        <title>Genome public.</title>
        <authorList>
            <person name="Liu C."/>
            <person name="Sun Q."/>
        </authorList>
    </citation>
    <scope>NUCLEOTIDE SEQUENCE [LARGE SCALE GENOMIC DNA]</scope>
    <source>
        <strain evidence="2 3">New-7</strain>
    </source>
</reference>
<dbReference type="Gene3D" id="1.20.144.10">
    <property type="entry name" value="Phosphatidic acid phosphatase type 2/haloperoxidase"/>
    <property type="match status" value="1"/>
</dbReference>
<dbReference type="EMBL" id="JACOOK010000001">
    <property type="protein sequence ID" value="MBC5615444.1"/>
    <property type="molecule type" value="Genomic_DNA"/>
</dbReference>
<proteinExistence type="predicted"/>
<dbReference type="PANTHER" id="PTHR14969">
    <property type="entry name" value="SPHINGOSINE-1-PHOSPHATE PHOSPHOHYDROLASE"/>
    <property type="match status" value="1"/>
</dbReference>
<dbReference type="InterPro" id="IPR036938">
    <property type="entry name" value="PAP2/HPO_sf"/>
</dbReference>
<feature type="domain" description="Phosphatidic acid phosphatase type 2/haloperoxidase" evidence="1">
    <location>
        <begin position="116"/>
        <end position="218"/>
    </location>
</feature>
<dbReference type="InterPro" id="IPR000326">
    <property type="entry name" value="PAP2/HPO"/>
</dbReference>